<keyword evidence="3" id="KW-1185">Reference proteome</keyword>
<gene>
    <name evidence="2" type="ORF">PHACADRAFT_196902</name>
</gene>
<evidence type="ECO:0000313" key="3">
    <source>
        <dbReference type="Proteomes" id="UP000008370"/>
    </source>
</evidence>
<evidence type="ECO:0000256" key="1">
    <source>
        <dbReference type="SAM" id="MobiDB-lite"/>
    </source>
</evidence>
<dbReference type="InParanoid" id="K5WVJ8"/>
<feature type="region of interest" description="Disordered" evidence="1">
    <location>
        <begin position="202"/>
        <end position="528"/>
    </location>
</feature>
<dbReference type="HOGENOM" id="CLU_432209_0_0_1"/>
<reference evidence="2 3" key="1">
    <citation type="journal article" date="2012" name="BMC Genomics">
        <title>Comparative genomics of the white-rot fungi, Phanerochaete carnosa and P. chrysosporium, to elucidate the genetic basis of the distinct wood types they colonize.</title>
        <authorList>
            <person name="Suzuki H."/>
            <person name="MacDonald J."/>
            <person name="Syed K."/>
            <person name="Salamov A."/>
            <person name="Hori C."/>
            <person name="Aerts A."/>
            <person name="Henrissat B."/>
            <person name="Wiebenga A."/>
            <person name="vanKuyk P.A."/>
            <person name="Barry K."/>
            <person name="Lindquist E."/>
            <person name="LaButti K."/>
            <person name="Lapidus A."/>
            <person name="Lucas S."/>
            <person name="Coutinho P."/>
            <person name="Gong Y."/>
            <person name="Samejima M."/>
            <person name="Mahadevan R."/>
            <person name="Abou-Zaid M."/>
            <person name="de Vries R.P."/>
            <person name="Igarashi K."/>
            <person name="Yadav J.S."/>
            <person name="Grigoriev I.V."/>
            <person name="Master E.R."/>
        </authorList>
    </citation>
    <scope>NUCLEOTIDE SEQUENCE [LARGE SCALE GENOMIC DNA]</scope>
    <source>
        <strain evidence="2 3">HHB-10118-sp</strain>
    </source>
</reference>
<dbReference type="RefSeq" id="XP_007397164.1">
    <property type="nucleotide sequence ID" value="XM_007397102.1"/>
</dbReference>
<feature type="compositionally biased region" description="Low complexity" evidence="1">
    <location>
        <begin position="416"/>
        <end position="425"/>
    </location>
</feature>
<dbReference type="OrthoDB" id="3265210at2759"/>
<dbReference type="AlphaFoldDB" id="K5WVJ8"/>
<dbReference type="EMBL" id="JH930473">
    <property type="protein sequence ID" value="EKM54472.1"/>
    <property type="molecule type" value="Genomic_DNA"/>
</dbReference>
<protein>
    <submittedName>
        <fullName evidence="2">Uncharacterized protein</fullName>
    </submittedName>
</protein>
<feature type="compositionally biased region" description="Acidic residues" evidence="1">
    <location>
        <begin position="175"/>
        <end position="189"/>
    </location>
</feature>
<dbReference type="Proteomes" id="UP000008370">
    <property type="component" value="Unassembled WGS sequence"/>
</dbReference>
<feature type="compositionally biased region" description="Low complexity" evidence="1">
    <location>
        <begin position="280"/>
        <end position="289"/>
    </location>
</feature>
<feature type="compositionally biased region" description="Polar residues" evidence="1">
    <location>
        <begin position="250"/>
        <end position="279"/>
    </location>
</feature>
<accession>K5WVJ8</accession>
<feature type="compositionally biased region" description="Basic and acidic residues" evidence="1">
    <location>
        <begin position="371"/>
        <end position="402"/>
    </location>
</feature>
<feature type="region of interest" description="Disordered" evidence="1">
    <location>
        <begin position="127"/>
        <end position="189"/>
    </location>
</feature>
<feature type="compositionally biased region" description="Polar residues" evidence="1">
    <location>
        <begin position="228"/>
        <end position="241"/>
    </location>
</feature>
<dbReference type="KEGG" id="pco:PHACADRAFT_196902"/>
<dbReference type="GeneID" id="18911179"/>
<name>K5WVJ8_PHACS</name>
<organism evidence="2 3">
    <name type="scientific">Phanerochaete carnosa (strain HHB-10118-sp)</name>
    <name type="common">White-rot fungus</name>
    <name type="synonym">Peniophora carnosa</name>
    <dbReference type="NCBI Taxonomy" id="650164"/>
    <lineage>
        <taxon>Eukaryota</taxon>
        <taxon>Fungi</taxon>
        <taxon>Dikarya</taxon>
        <taxon>Basidiomycota</taxon>
        <taxon>Agaricomycotina</taxon>
        <taxon>Agaricomycetes</taxon>
        <taxon>Polyporales</taxon>
        <taxon>Phanerochaetaceae</taxon>
        <taxon>Phanerochaete</taxon>
    </lineage>
</organism>
<sequence>MSIVGLPVGALDPAQPARLLSSPGSKLSFATFHPLTASCGLQRAQLRGDELCSKKRVVIETLPAGESFWRWIPRAKGMENADDEGEWPRVVDICGQLVMCSQDQWDIHKLDPEYDCTVQPAPTLSTITRRSSKTTNGAPQTLPAKAKRPYVEDSSDEDLPMPGNIKKKRHAPVEQEAEGDNGYDDDFSDSDEEVEMMVENVASFTAAREARRKRTEENRRKRREKLATTKTKQTQSPNEVQDLSMLDLTITDTQPTEETQPSPYSNPSYASQLPLHTSQPPHTGTGHPTNTAEDYTGGTRPNKRQRRSAHSNSDVIFIIGLEAVGSQMSDSPPAGDGSSNPPVFKRTRDTQDVPPSKRPRHTQSPSSMRQEYAKKKSGHERFKQGKYNERLEKMRQERERIFAETLRAEMPPGWRSTGSSTSSTTNEPLPEEDPISLEEKIRRMKEINEYERERREREEAQRRAEAAEAEKKYKQEEALRREREKTERLRQERERKEEQRWKQQQEEKEQRRRQQEGEQRRQQEERYSYGPWTTQRALERYKTLAEAFDAVQFSLENPVSFGAVPWPVLHKPSRFTVEDVDWTAVEAFFAAVRTHMRAADYKTFVEKGHRRFHPDRWRARRVLQSVEDDELRACLEVAANTVAQAITPLWREVKST</sequence>
<feature type="compositionally biased region" description="Basic and acidic residues" evidence="1">
    <location>
        <begin position="437"/>
        <end position="527"/>
    </location>
</feature>
<proteinExistence type="predicted"/>
<evidence type="ECO:0000313" key="2">
    <source>
        <dbReference type="EMBL" id="EKM54472.1"/>
    </source>
</evidence>
<feature type="compositionally biased region" description="Polar residues" evidence="1">
    <location>
        <begin position="127"/>
        <end position="139"/>
    </location>
</feature>